<sequence>MTTAISTTPLRLAAVAAIRALAMALLAAALFLPAASRAADRARIEAFLKTTGFDVALDSIALSAGDAPRLLGIDAGAFGSEWTRLTKEVFDTARMRGMALDILEKTLDPDDLAHAVEFYASDLGQRLVAAENDSHMIEDDEAKQEEGRRLVAEMVRTGSGRLELLKRMNKAIDSTGSSVRAIQEIQYRFMLAASAAGVIDLKVDPDELRAMLLRDEPRLRTALQESALAGAAYTYRDFSDADLEAYAEALEDPAMQRVYALLNAVQYEIMANRFEALATRMATLQPGQDI</sequence>
<evidence type="ECO:0000313" key="3">
    <source>
        <dbReference type="Proteomes" id="UP000236742"/>
    </source>
</evidence>
<dbReference type="Proteomes" id="UP000236742">
    <property type="component" value="Unassembled WGS sequence"/>
</dbReference>
<accession>A0A1H5W6U5</accession>
<proteinExistence type="predicted"/>
<feature type="domain" description="DUF2059" evidence="1">
    <location>
        <begin position="94"/>
        <end position="152"/>
    </location>
</feature>
<protein>
    <recommendedName>
        <fullName evidence="1">DUF2059 domain-containing protein</fullName>
    </recommendedName>
</protein>
<evidence type="ECO:0000259" key="1">
    <source>
        <dbReference type="Pfam" id="PF09832"/>
    </source>
</evidence>
<reference evidence="3" key="1">
    <citation type="submission" date="2016-10" db="EMBL/GenBank/DDBJ databases">
        <authorList>
            <person name="Varghese N."/>
            <person name="Submissions S."/>
        </authorList>
    </citation>
    <scope>NUCLEOTIDE SEQUENCE [LARGE SCALE GENOMIC DNA]</scope>
    <source>
        <strain evidence="3">DSM 23413</strain>
    </source>
</reference>
<gene>
    <name evidence="2" type="ORF">SAMN05421751_107131</name>
</gene>
<dbReference type="OrthoDB" id="7830101at2"/>
<dbReference type="RefSeq" id="WP_104008007.1">
    <property type="nucleotide sequence ID" value="NZ_FNVD01000007.1"/>
</dbReference>
<dbReference type="AlphaFoldDB" id="A0A1H5W6U5"/>
<dbReference type="InterPro" id="IPR018637">
    <property type="entry name" value="DUF2059"/>
</dbReference>
<keyword evidence="3" id="KW-1185">Reference proteome</keyword>
<dbReference type="Pfam" id="PF09832">
    <property type="entry name" value="DUF2059"/>
    <property type="match status" value="1"/>
</dbReference>
<name>A0A1H5W6U5_9RHOB</name>
<evidence type="ECO:0000313" key="2">
    <source>
        <dbReference type="EMBL" id="SEF94946.1"/>
    </source>
</evidence>
<organism evidence="2 3">
    <name type="scientific">Jhaorihella thermophila</name>
    <dbReference type="NCBI Taxonomy" id="488547"/>
    <lineage>
        <taxon>Bacteria</taxon>
        <taxon>Pseudomonadati</taxon>
        <taxon>Pseudomonadota</taxon>
        <taxon>Alphaproteobacteria</taxon>
        <taxon>Rhodobacterales</taxon>
        <taxon>Paracoccaceae</taxon>
        <taxon>Jhaorihella</taxon>
    </lineage>
</organism>
<dbReference type="EMBL" id="FNVD01000007">
    <property type="protein sequence ID" value="SEF94946.1"/>
    <property type="molecule type" value="Genomic_DNA"/>
</dbReference>